<evidence type="ECO:0000313" key="3">
    <source>
        <dbReference type="Proteomes" id="UP000024635"/>
    </source>
</evidence>
<dbReference type="PANTHER" id="PTHR21301:SF10">
    <property type="entry name" value="REVERSE TRANSCRIPTASE DOMAIN-CONTAINING PROTEIN"/>
    <property type="match status" value="1"/>
</dbReference>
<feature type="domain" description="Reverse transcriptase" evidence="1">
    <location>
        <begin position="85"/>
        <end position="269"/>
    </location>
</feature>
<evidence type="ECO:0000259" key="1">
    <source>
        <dbReference type="Pfam" id="PF00078"/>
    </source>
</evidence>
<sequence length="357" mass="40669">MTQNMDKELSHRDLFDGTVYEKSSQNEFDKVSNTLRSTTKRVLGKILNARTVNRLVLTFPTVPTYYALVKTHKIPRRVDLRDATKEDIKTRPIISSCGGPSDRISWFLVKLLSPLLQHVAAHIANVDEFISALNQCELPEDVCYASFDAVSLYTNVNNGEAIHAVLELLRVHHNEVHTFGLREDDLRELLVTTLGCNIFQFDGEFYKQKRGLAMTLRISPLLAVIYLDRIERRSLVTGILFYKRYIDDVFVIGSTASDLHTMVENLNSCDPNIRFTVESPDDSGSLPYLNTKVQICNGKRDTKPHHYEGEDLQSSFARGGRKYKANIGRKRLHDIQAQLMAPFFCHGRYTTGTTIRK</sequence>
<dbReference type="Pfam" id="PF00078">
    <property type="entry name" value="RVT_1"/>
    <property type="match status" value="1"/>
</dbReference>
<dbReference type="AlphaFoldDB" id="A0A016TFH1"/>
<keyword evidence="3" id="KW-1185">Reference proteome</keyword>
<gene>
    <name evidence="2" type="primary">Acey_s0107.g3803</name>
    <name evidence="2" type="ORF">Y032_0107g3803</name>
</gene>
<reference evidence="3" key="1">
    <citation type="journal article" date="2015" name="Nat. Genet.">
        <title>The genome and transcriptome of the zoonotic hookworm Ancylostoma ceylanicum identify infection-specific gene families.</title>
        <authorList>
            <person name="Schwarz E.M."/>
            <person name="Hu Y."/>
            <person name="Antoshechkin I."/>
            <person name="Miller M.M."/>
            <person name="Sternberg P.W."/>
            <person name="Aroian R.V."/>
        </authorList>
    </citation>
    <scope>NUCLEOTIDE SEQUENCE</scope>
    <source>
        <strain evidence="3">HY135</strain>
    </source>
</reference>
<accession>A0A016TFH1</accession>
<dbReference type="InterPro" id="IPR000477">
    <property type="entry name" value="RT_dom"/>
</dbReference>
<name>A0A016TFH1_9BILA</name>
<dbReference type="PANTHER" id="PTHR21301">
    <property type="entry name" value="REVERSE TRANSCRIPTASE"/>
    <property type="match status" value="1"/>
</dbReference>
<organism evidence="2 3">
    <name type="scientific">Ancylostoma ceylanicum</name>
    <dbReference type="NCBI Taxonomy" id="53326"/>
    <lineage>
        <taxon>Eukaryota</taxon>
        <taxon>Metazoa</taxon>
        <taxon>Ecdysozoa</taxon>
        <taxon>Nematoda</taxon>
        <taxon>Chromadorea</taxon>
        <taxon>Rhabditida</taxon>
        <taxon>Rhabditina</taxon>
        <taxon>Rhabditomorpha</taxon>
        <taxon>Strongyloidea</taxon>
        <taxon>Ancylostomatidae</taxon>
        <taxon>Ancylostomatinae</taxon>
        <taxon>Ancylostoma</taxon>
    </lineage>
</organism>
<proteinExistence type="predicted"/>
<dbReference type="EMBL" id="JARK01001443">
    <property type="protein sequence ID" value="EYC01441.1"/>
    <property type="molecule type" value="Genomic_DNA"/>
</dbReference>
<comment type="caution">
    <text evidence="2">The sequence shown here is derived from an EMBL/GenBank/DDBJ whole genome shotgun (WGS) entry which is preliminary data.</text>
</comment>
<protein>
    <recommendedName>
        <fullName evidence="1">Reverse transcriptase domain-containing protein</fullName>
    </recommendedName>
</protein>
<dbReference type="OrthoDB" id="5859040at2759"/>
<evidence type="ECO:0000313" key="2">
    <source>
        <dbReference type="EMBL" id="EYC01441.1"/>
    </source>
</evidence>
<dbReference type="Proteomes" id="UP000024635">
    <property type="component" value="Unassembled WGS sequence"/>
</dbReference>